<dbReference type="Pfam" id="PF06280">
    <property type="entry name" value="fn3_5"/>
    <property type="match status" value="1"/>
</dbReference>
<sequence length="710" mass="75251">MVRPWISALVWLAASGVSSTLGAKSPISTENDGKTATGSFIIECTNSNDVEKLANDIKEAGGEVLKKFNSRFFYGLSVGSIRSGVDIKALAEGCHIEPNAEIKLELERDAGEQLQRNGSNSEPLQSRDTENYNWHLEVTQIDKMHKEGFTGTGIKVAIVDTGVDYTHEALGGCFGPGCRVAFGHNFADDGKKGDPMDCHGHGTFLAGLVGGKSLNYTGAAPSATLMAYRVYDCNGTGSVGSIMEGWLKAAEEGAHIIVSAVGHETSWSQDLLARTVARIAASGVVCVSPVGNSPRKGPFYAVNPSTGRGVISVSAFDPKFVGGLSSYGPTWDLDIKPSLGAPGVEVPYTIMRDESCQNAREPGTSLAAPIVAGVAAIVAQSLGDGSNGTWTFNSTEVRGRLMSTAKPKHTFGRTRFTSVIQQGGGLINAWDAAHTTTIVDPPSLAFNDTDHRVASISLRITNKAKSEVTYQLSSQHATTLYTAELRPSEPDPIRAKAITDKADIKISKDSFVLGPGASETIEVTATDPSDLDLERLPIWSGWVIVSGTDGTSLSIPYLAFILAARTDAFVFNDPQNGQKPGPSNSVERKDAGESLAKASVAVHVPLASPRLRLDIVPLTLCSSSPGSKPQNTSQAGPDLSQACVPNEIITEFAGTKSIGQLPGSPFFFVARRDESENIAHWDGSFAPGQYAPPGRLTNEFSIAYKHNIKP</sequence>
<feature type="chain" id="PRO_5002089635" evidence="9">
    <location>
        <begin position="23"/>
        <end position="710"/>
    </location>
</feature>
<feature type="compositionally biased region" description="Polar residues" evidence="8">
    <location>
        <begin position="573"/>
        <end position="585"/>
    </location>
</feature>
<evidence type="ECO:0000259" key="11">
    <source>
        <dbReference type="Pfam" id="PF06280"/>
    </source>
</evidence>
<feature type="domain" description="Peptidase S8/S53" evidence="10">
    <location>
        <begin position="151"/>
        <end position="408"/>
    </location>
</feature>
<evidence type="ECO:0000256" key="9">
    <source>
        <dbReference type="SAM" id="SignalP"/>
    </source>
</evidence>
<feature type="active site" description="Charge relay system" evidence="6">
    <location>
        <position position="365"/>
    </location>
</feature>
<feature type="domain" description="C5a peptidase/Subtilisin-like protease SBT2-like Fn3-like" evidence="11">
    <location>
        <begin position="445"/>
        <end position="558"/>
    </location>
</feature>
<feature type="region of interest" description="Disordered" evidence="8">
    <location>
        <begin position="572"/>
        <end position="592"/>
    </location>
</feature>
<keyword evidence="4 6" id="KW-0378">Hydrolase</keyword>
<keyword evidence="13" id="KW-1185">Reference proteome</keyword>
<evidence type="ECO:0000256" key="8">
    <source>
        <dbReference type="SAM" id="MobiDB-lite"/>
    </source>
</evidence>
<comment type="caution">
    <text evidence="12">The sequence shown here is derived from an EMBL/GenBank/DDBJ whole genome shotgun (WGS) entry which is preliminary data.</text>
</comment>
<reference evidence="12 13" key="1">
    <citation type="journal article" date="2014" name="Proc. Natl. Acad. Sci. U.S.A.">
        <title>Trajectory and genomic determinants of fungal-pathogen speciation and host adaptation.</title>
        <authorList>
            <person name="Hu X."/>
            <person name="Xiao G."/>
            <person name="Zheng P."/>
            <person name="Shang Y."/>
            <person name="Su Y."/>
            <person name="Zhang X."/>
            <person name="Liu X."/>
            <person name="Zhan S."/>
            <person name="St Leger R.J."/>
            <person name="Wang C."/>
        </authorList>
    </citation>
    <scope>NUCLEOTIDE SEQUENCE [LARGE SCALE GENOMIC DNA]</scope>
    <source>
        <strain evidence="12 13">ARSEF 977</strain>
    </source>
</reference>
<dbReference type="PROSITE" id="PS51892">
    <property type="entry name" value="SUBTILASE"/>
    <property type="match status" value="1"/>
</dbReference>
<feature type="active site" description="Charge relay system" evidence="6">
    <location>
        <position position="201"/>
    </location>
</feature>
<gene>
    <name evidence="12" type="ORF">MGU_09084</name>
</gene>
<dbReference type="PROSITE" id="PS00136">
    <property type="entry name" value="SUBTILASE_ASP"/>
    <property type="match status" value="1"/>
</dbReference>
<keyword evidence="2 6" id="KW-0645">Protease</keyword>
<dbReference type="InterPro" id="IPR023827">
    <property type="entry name" value="Peptidase_S8_Asp-AS"/>
</dbReference>
<dbReference type="InterPro" id="IPR023828">
    <property type="entry name" value="Peptidase_S8_Ser-AS"/>
</dbReference>
<dbReference type="CDD" id="cd07489">
    <property type="entry name" value="Peptidases_S8_5"/>
    <property type="match status" value="1"/>
</dbReference>
<dbReference type="Gene3D" id="3.40.50.200">
    <property type="entry name" value="Peptidase S8/S53 domain"/>
    <property type="match status" value="1"/>
</dbReference>
<evidence type="ECO:0000256" key="2">
    <source>
        <dbReference type="ARBA" id="ARBA00022670"/>
    </source>
</evidence>
<evidence type="ECO:0000256" key="4">
    <source>
        <dbReference type="ARBA" id="ARBA00022801"/>
    </source>
</evidence>
<evidence type="ECO:0000313" key="13">
    <source>
        <dbReference type="Proteomes" id="UP000031192"/>
    </source>
</evidence>
<evidence type="ECO:0000256" key="1">
    <source>
        <dbReference type="ARBA" id="ARBA00011073"/>
    </source>
</evidence>
<dbReference type="PANTHER" id="PTHR43806">
    <property type="entry name" value="PEPTIDASE S8"/>
    <property type="match status" value="1"/>
</dbReference>
<evidence type="ECO:0000313" key="12">
    <source>
        <dbReference type="EMBL" id="KID83698.1"/>
    </source>
</evidence>
<keyword evidence="3 9" id="KW-0732">Signal</keyword>
<dbReference type="PROSITE" id="PS00138">
    <property type="entry name" value="SUBTILASE_SER"/>
    <property type="match status" value="1"/>
</dbReference>
<evidence type="ECO:0000256" key="3">
    <source>
        <dbReference type="ARBA" id="ARBA00022729"/>
    </source>
</evidence>
<accession>A0A0B4GM97</accession>
<protein>
    <submittedName>
        <fullName evidence="12">Subtilisin-like serine protease PR1C</fullName>
    </submittedName>
</protein>
<dbReference type="InterPro" id="IPR000209">
    <property type="entry name" value="Peptidase_S8/S53_dom"/>
</dbReference>
<dbReference type="Proteomes" id="UP000031192">
    <property type="component" value="Unassembled WGS sequence"/>
</dbReference>
<dbReference type="GO" id="GO:0006508">
    <property type="term" value="P:proteolysis"/>
    <property type="evidence" value="ECO:0007669"/>
    <property type="project" value="UniProtKB-KW"/>
</dbReference>
<dbReference type="HOGENOM" id="CLU_003559_3_2_1"/>
<evidence type="ECO:0000259" key="10">
    <source>
        <dbReference type="Pfam" id="PF00082"/>
    </source>
</evidence>
<dbReference type="GO" id="GO:0016020">
    <property type="term" value="C:membrane"/>
    <property type="evidence" value="ECO:0007669"/>
    <property type="project" value="InterPro"/>
</dbReference>
<feature type="active site" description="Charge relay system" evidence="6">
    <location>
        <position position="160"/>
    </location>
</feature>
<feature type="region of interest" description="Disordered" evidence="8">
    <location>
        <begin position="111"/>
        <end position="130"/>
    </location>
</feature>
<proteinExistence type="inferred from homology"/>
<dbReference type="OrthoDB" id="10256524at2759"/>
<dbReference type="InterPro" id="IPR034187">
    <property type="entry name" value="Peptidases_S8_5"/>
</dbReference>
<dbReference type="AlphaFoldDB" id="A0A0B4GM97"/>
<dbReference type="InterPro" id="IPR015500">
    <property type="entry name" value="Peptidase_S8_subtilisin-rel"/>
</dbReference>
<organism evidence="12 13">
    <name type="scientific">Metarhizium guizhouense (strain ARSEF 977)</name>
    <dbReference type="NCBI Taxonomy" id="1276136"/>
    <lineage>
        <taxon>Eukaryota</taxon>
        <taxon>Fungi</taxon>
        <taxon>Dikarya</taxon>
        <taxon>Ascomycota</taxon>
        <taxon>Pezizomycotina</taxon>
        <taxon>Sordariomycetes</taxon>
        <taxon>Hypocreomycetidae</taxon>
        <taxon>Hypocreales</taxon>
        <taxon>Clavicipitaceae</taxon>
        <taxon>Metarhizium</taxon>
    </lineage>
</organism>
<dbReference type="InterPro" id="IPR010435">
    <property type="entry name" value="C5a/SBT2-like_Fn3"/>
</dbReference>
<dbReference type="PRINTS" id="PR00723">
    <property type="entry name" value="SUBTILISIN"/>
</dbReference>
<evidence type="ECO:0000256" key="7">
    <source>
        <dbReference type="RuleBase" id="RU003355"/>
    </source>
</evidence>
<keyword evidence="5 6" id="KW-0720">Serine protease</keyword>
<dbReference type="SUPFAM" id="SSF52743">
    <property type="entry name" value="Subtilisin-like"/>
    <property type="match status" value="1"/>
</dbReference>
<name>A0A0B4GM97_METGA</name>
<comment type="similarity">
    <text evidence="1 6 7">Belongs to the peptidase S8 family.</text>
</comment>
<feature type="compositionally biased region" description="Polar residues" evidence="8">
    <location>
        <begin position="114"/>
        <end position="124"/>
    </location>
</feature>
<evidence type="ECO:0000256" key="6">
    <source>
        <dbReference type="PROSITE-ProRule" id="PRU01240"/>
    </source>
</evidence>
<dbReference type="GO" id="GO:0004252">
    <property type="term" value="F:serine-type endopeptidase activity"/>
    <property type="evidence" value="ECO:0007669"/>
    <property type="project" value="UniProtKB-UniRule"/>
</dbReference>
<evidence type="ECO:0000256" key="5">
    <source>
        <dbReference type="ARBA" id="ARBA00022825"/>
    </source>
</evidence>
<dbReference type="InterPro" id="IPR036852">
    <property type="entry name" value="Peptidase_S8/S53_dom_sf"/>
</dbReference>
<feature type="signal peptide" evidence="9">
    <location>
        <begin position="1"/>
        <end position="22"/>
    </location>
</feature>
<dbReference type="InterPro" id="IPR050131">
    <property type="entry name" value="Peptidase_S8_subtilisin-like"/>
</dbReference>
<dbReference type="Pfam" id="PF00082">
    <property type="entry name" value="Peptidase_S8"/>
    <property type="match status" value="1"/>
</dbReference>
<dbReference type="EMBL" id="AZNH01000055">
    <property type="protein sequence ID" value="KID83698.1"/>
    <property type="molecule type" value="Genomic_DNA"/>
</dbReference>
<dbReference type="PANTHER" id="PTHR43806:SF66">
    <property type="entry name" value="SERIN ENDOPEPTIDASE"/>
    <property type="match status" value="1"/>
</dbReference>